<dbReference type="GO" id="GO:0008270">
    <property type="term" value="F:zinc ion binding"/>
    <property type="evidence" value="ECO:0007669"/>
    <property type="project" value="UniProtKB-KW"/>
</dbReference>
<dbReference type="PANTHER" id="PTHR24379">
    <property type="entry name" value="KRAB AND ZINC FINGER DOMAIN-CONTAINING"/>
    <property type="match status" value="1"/>
</dbReference>
<dbReference type="Proteomes" id="UP000694846">
    <property type="component" value="Unplaced"/>
</dbReference>
<dbReference type="PROSITE" id="PS50157">
    <property type="entry name" value="ZINC_FINGER_C2H2_2"/>
    <property type="match status" value="4"/>
</dbReference>
<evidence type="ECO:0000259" key="6">
    <source>
        <dbReference type="PROSITE" id="PS50157"/>
    </source>
</evidence>
<proteinExistence type="predicted"/>
<dbReference type="PANTHER" id="PTHR24379:SF121">
    <property type="entry name" value="C2H2-TYPE DOMAIN-CONTAINING PROTEIN"/>
    <property type="match status" value="1"/>
</dbReference>
<dbReference type="InterPro" id="IPR013087">
    <property type="entry name" value="Znf_C2H2_type"/>
</dbReference>
<dbReference type="SUPFAM" id="SSF57667">
    <property type="entry name" value="beta-beta-alpha zinc fingers"/>
    <property type="match status" value="4"/>
</dbReference>
<evidence type="ECO:0000313" key="9">
    <source>
        <dbReference type="RefSeq" id="XP_025423153.1"/>
    </source>
</evidence>
<evidence type="ECO:0000313" key="10">
    <source>
        <dbReference type="RefSeq" id="XP_025423154.1"/>
    </source>
</evidence>
<keyword evidence="3 5" id="KW-0863">Zinc-finger</keyword>
<evidence type="ECO:0000256" key="3">
    <source>
        <dbReference type="ARBA" id="ARBA00022771"/>
    </source>
</evidence>
<feature type="domain" description="C2H2-type" evidence="6">
    <location>
        <begin position="303"/>
        <end position="330"/>
    </location>
</feature>
<keyword evidence="4" id="KW-0862">Zinc</keyword>
<keyword evidence="8" id="KW-1185">Reference proteome</keyword>
<feature type="domain" description="C2H2-type" evidence="6">
    <location>
        <begin position="187"/>
        <end position="212"/>
    </location>
</feature>
<feature type="domain" description="C2H2-type" evidence="6">
    <location>
        <begin position="443"/>
        <end position="471"/>
    </location>
</feature>
<dbReference type="RefSeq" id="XP_025423154.1">
    <property type="nucleotide sequence ID" value="XM_025567369.1"/>
</dbReference>
<keyword evidence="1" id="KW-0479">Metal-binding</keyword>
<dbReference type="RefSeq" id="XP_025423153.1">
    <property type="nucleotide sequence ID" value="XM_025567368.1"/>
</dbReference>
<evidence type="ECO:0000256" key="4">
    <source>
        <dbReference type="ARBA" id="ARBA00022833"/>
    </source>
</evidence>
<dbReference type="InterPro" id="IPR036236">
    <property type="entry name" value="Znf_C2H2_sf"/>
</dbReference>
<dbReference type="Gene3D" id="3.30.160.60">
    <property type="entry name" value="Classic Zinc Finger"/>
    <property type="match status" value="4"/>
</dbReference>
<organism evidence="7">
    <name type="scientific">Sipha flava</name>
    <name type="common">yellow sugarcane aphid</name>
    <dbReference type="NCBI Taxonomy" id="143950"/>
    <lineage>
        <taxon>Eukaryota</taxon>
        <taxon>Metazoa</taxon>
        <taxon>Ecdysozoa</taxon>
        <taxon>Arthropoda</taxon>
        <taxon>Hexapoda</taxon>
        <taxon>Insecta</taxon>
        <taxon>Pterygota</taxon>
        <taxon>Neoptera</taxon>
        <taxon>Paraneoptera</taxon>
        <taxon>Hemiptera</taxon>
        <taxon>Sternorrhyncha</taxon>
        <taxon>Aphidomorpha</taxon>
        <taxon>Aphidoidea</taxon>
        <taxon>Aphididae</taxon>
        <taxon>Sipha</taxon>
    </lineage>
</organism>
<dbReference type="PROSITE" id="PS00028">
    <property type="entry name" value="ZINC_FINGER_C2H2_1"/>
    <property type="match status" value="6"/>
</dbReference>
<name>A0A2S2QB48_9HEMI</name>
<protein>
    <submittedName>
        <fullName evidence="7 9 10">Zinc finger protein</fullName>
    </submittedName>
</protein>
<reference evidence="9 10" key="2">
    <citation type="submission" date="2025-04" db="UniProtKB">
        <authorList>
            <consortium name="RefSeq"/>
        </authorList>
    </citation>
    <scope>IDENTIFICATION</scope>
    <source>
        <tissue evidence="9 10">Whole body</tissue>
    </source>
</reference>
<accession>A0A2S2QB48</accession>
<reference evidence="7" key="1">
    <citation type="submission" date="2018-04" db="EMBL/GenBank/DDBJ databases">
        <title>Transcriptome assembly of Sipha flava.</title>
        <authorList>
            <person name="Scully E.D."/>
            <person name="Geib S.M."/>
            <person name="Palmer N.A."/>
            <person name="Koch K."/>
            <person name="Bradshaw J."/>
            <person name="Heng-Moss T."/>
            <person name="Sarath G."/>
        </authorList>
    </citation>
    <scope>NUCLEOTIDE SEQUENCE</scope>
</reference>
<evidence type="ECO:0000313" key="7">
    <source>
        <dbReference type="EMBL" id="MBY74964.1"/>
    </source>
</evidence>
<dbReference type="EMBL" id="GGMS01005761">
    <property type="protein sequence ID" value="MBY74964.1"/>
    <property type="molecule type" value="Transcribed_RNA"/>
</dbReference>
<feature type="domain" description="C2H2-type" evidence="6">
    <location>
        <begin position="366"/>
        <end position="393"/>
    </location>
</feature>
<keyword evidence="2" id="KW-0677">Repeat</keyword>
<dbReference type="AlphaFoldDB" id="A0A2S2QB48"/>
<gene>
    <name evidence="7" type="primary">Zfp26_0</name>
    <name evidence="9 10" type="synonym">LOC112692641</name>
    <name evidence="7" type="ORF">g.74465</name>
</gene>
<evidence type="ECO:0000256" key="5">
    <source>
        <dbReference type="PROSITE-ProRule" id="PRU00042"/>
    </source>
</evidence>
<dbReference type="SMART" id="SM00355">
    <property type="entry name" value="ZnF_C2H2"/>
    <property type="match status" value="9"/>
</dbReference>
<dbReference type="OrthoDB" id="6601382at2759"/>
<evidence type="ECO:0000313" key="8">
    <source>
        <dbReference type="Proteomes" id="UP000694846"/>
    </source>
</evidence>
<evidence type="ECO:0000256" key="1">
    <source>
        <dbReference type="ARBA" id="ARBA00022723"/>
    </source>
</evidence>
<sequence length="534" mass="62383">MSETPKVNAYKLPLGPEYLPFIKLTRLTEEEIMLHISKNRKKNCLSNSLNKTIKIKQEYPEVSTINVQFENQNFQFVKIKQENQDDRLNDITEHYERMAVENDTRLRTKPGGVKIIKFEDTELREIKAELDDTPDKYDKNMTDNTTFSNYNEMNHRELYCDICATTYNTNEKYLMHNYYKHKNRKAYDCELCKEQFSLSIHLNLHMTQHVREILLKPSSSNLPTETQSSSNSNLVMSLRKKNNKLAKSTKSYCETNTSVIFTNKPNLDPFKCTECSYSTVDQSQFINHFSICSGETNTDAESKCCHLCFKPFRNQSALNGHMKYHSVRGEITSRKKKTMNVSNHKTNGSVLIAQRVIRVKNPIIFFTCKYCSKKFMTKHKLHIHILQHKKQMVCKVCNQTFLFKKSFDKHLLSHKTGTLTDGKKSKYVSSTTKNKTQNPVEQLSCAICKNSFSSKKSLLYHNTMMHSDSQMSYSNSKSPLRQCNWCNRIITKSNLLRHIRNFHPKAKPIKCQICPMKFKDVFSMRFHFSENHGK</sequence>
<evidence type="ECO:0000256" key="2">
    <source>
        <dbReference type="ARBA" id="ARBA00022737"/>
    </source>
</evidence>